<keyword evidence="1" id="KW-0378">Hydrolase</keyword>
<name>A0A382SWS1_9ZZZZ</name>
<dbReference type="Pfam" id="PF04371">
    <property type="entry name" value="PAD_porph"/>
    <property type="match status" value="1"/>
</dbReference>
<gene>
    <name evidence="2" type="ORF">METZ01_LOCUS366215</name>
</gene>
<feature type="non-terminal residue" evidence="2">
    <location>
        <position position="219"/>
    </location>
</feature>
<dbReference type="InterPro" id="IPR007466">
    <property type="entry name" value="Peptidyl-Arg-deiminase_porph"/>
</dbReference>
<dbReference type="EMBL" id="UINC01131575">
    <property type="protein sequence ID" value="SVD13361.1"/>
    <property type="molecule type" value="Genomic_DNA"/>
</dbReference>
<evidence type="ECO:0000256" key="1">
    <source>
        <dbReference type="ARBA" id="ARBA00022801"/>
    </source>
</evidence>
<sequence>MPSEWSEHKCCWMAWPPEQRRDIYPNLEPMRRQYANVASTIAEFEPVMLLATTETVDDARRYCSRQVEVIEQALDDAWLRDIGPTFVLDKTKQLSGVDWQFNCWGDPHSAHQLDATIASVINESAGANNLPASIFLEGGAIHSDGDGLLLTTENVVLNPNRNPGLTRLDAEGLFRDYLGAEKVVWLDHALEYDDTDGHVDNLACFSAQGVVLALSESDP</sequence>
<evidence type="ECO:0008006" key="3">
    <source>
        <dbReference type="Google" id="ProtNLM"/>
    </source>
</evidence>
<dbReference type="GO" id="GO:0047632">
    <property type="term" value="F:agmatine deiminase activity"/>
    <property type="evidence" value="ECO:0007669"/>
    <property type="project" value="TreeGrafter"/>
</dbReference>
<dbReference type="GO" id="GO:0004668">
    <property type="term" value="F:protein-arginine deiminase activity"/>
    <property type="evidence" value="ECO:0007669"/>
    <property type="project" value="InterPro"/>
</dbReference>
<dbReference type="GO" id="GO:0009446">
    <property type="term" value="P:putrescine biosynthetic process"/>
    <property type="evidence" value="ECO:0007669"/>
    <property type="project" value="InterPro"/>
</dbReference>
<organism evidence="2">
    <name type="scientific">marine metagenome</name>
    <dbReference type="NCBI Taxonomy" id="408172"/>
    <lineage>
        <taxon>unclassified sequences</taxon>
        <taxon>metagenomes</taxon>
        <taxon>ecological metagenomes</taxon>
    </lineage>
</organism>
<proteinExistence type="predicted"/>
<dbReference type="AlphaFoldDB" id="A0A382SWS1"/>
<reference evidence="2" key="1">
    <citation type="submission" date="2018-05" db="EMBL/GenBank/DDBJ databases">
        <authorList>
            <person name="Lanie J.A."/>
            <person name="Ng W.-L."/>
            <person name="Kazmierczak K.M."/>
            <person name="Andrzejewski T.M."/>
            <person name="Davidsen T.M."/>
            <person name="Wayne K.J."/>
            <person name="Tettelin H."/>
            <person name="Glass J.I."/>
            <person name="Rusch D."/>
            <person name="Podicherti R."/>
            <person name="Tsui H.-C.T."/>
            <person name="Winkler M.E."/>
        </authorList>
    </citation>
    <scope>NUCLEOTIDE SEQUENCE</scope>
</reference>
<dbReference type="SUPFAM" id="SSF55909">
    <property type="entry name" value="Pentein"/>
    <property type="match status" value="1"/>
</dbReference>
<protein>
    <recommendedName>
        <fullName evidence="3">Agmatine deiminase</fullName>
    </recommendedName>
</protein>
<dbReference type="PANTHER" id="PTHR31377:SF0">
    <property type="entry name" value="AGMATINE DEIMINASE-RELATED"/>
    <property type="match status" value="1"/>
</dbReference>
<dbReference type="PANTHER" id="PTHR31377">
    <property type="entry name" value="AGMATINE DEIMINASE-RELATED"/>
    <property type="match status" value="1"/>
</dbReference>
<accession>A0A382SWS1</accession>
<dbReference type="Gene3D" id="3.75.10.10">
    <property type="entry name" value="L-arginine/glycine Amidinotransferase, Chain A"/>
    <property type="match status" value="1"/>
</dbReference>
<evidence type="ECO:0000313" key="2">
    <source>
        <dbReference type="EMBL" id="SVD13361.1"/>
    </source>
</evidence>